<protein>
    <submittedName>
        <fullName evidence="1">Uncharacterized protein</fullName>
    </submittedName>
</protein>
<dbReference type="AlphaFoldDB" id="X1KRJ1"/>
<gene>
    <name evidence="1" type="ORF">S06H3_06432</name>
</gene>
<dbReference type="EMBL" id="BARV01002500">
    <property type="protein sequence ID" value="GAH92774.1"/>
    <property type="molecule type" value="Genomic_DNA"/>
</dbReference>
<comment type="caution">
    <text evidence="1">The sequence shown here is derived from an EMBL/GenBank/DDBJ whole genome shotgun (WGS) entry which is preliminary data.</text>
</comment>
<evidence type="ECO:0000313" key="1">
    <source>
        <dbReference type="EMBL" id="GAH92774.1"/>
    </source>
</evidence>
<reference evidence="1" key="1">
    <citation type="journal article" date="2014" name="Front. Microbiol.">
        <title>High frequency of phylogenetically diverse reductive dehalogenase-homologous genes in deep subseafloor sedimentary metagenomes.</title>
        <authorList>
            <person name="Kawai M."/>
            <person name="Futagami T."/>
            <person name="Toyoda A."/>
            <person name="Takaki Y."/>
            <person name="Nishi S."/>
            <person name="Hori S."/>
            <person name="Arai W."/>
            <person name="Tsubouchi T."/>
            <person name="Morono Y."/>
            <person name="Uchiyama I."/>
            <person name="Ito T."/>
            <person name="Fujiyama A."/>
            <person name="Inagaki F."/>
            <person name="Takami H."/>
        </authorList>
    </citation>
    <scope>NUCLEOTIDE SEQUENCE</scope>
    <source>
        <strain evidence="1">Expedition CK06-06</strain>
    </source>
</reference>
<feature type="non-terminal residue" evidence="1">
    <location>
        <position position="44"/>
    </location>
</feature>
<organism evidence="1">
    <name type="scientific">marine sediment metagenome</name>
    <dbReference type="NCBI Taxonomy" id="412755"/>
    <lineage>
        <taxon>unclassified sequences</taxon>
        <taxon>metagenomes</taxon>
        <taxon>ecological metagenomes</taxon>
    </lineage>
</organism>
<name>X1KRJ1_9ZZZZ</name>
<sequence>MQHQFCFSVCQVHREIWGNGNTHPRPYVVAPFYLTEKSQASQKR</sequence>
<accession>X1KRJ1</accession>
<proteinExistence type="predicted"/>